<feature type="region of interest" description="Disordered" evidence="7">
    <location>
        <begin position="80"/>
        <end position="126"/>
    </location>
</feature>
<evidence type="ECO:0000256" key="2">
    <source>
        <dbReference type="ARBA" id="ARBA00022737"/>
    </source>
</evidence>
<keyword evidence="2" id="KW-0677">Repeat</keyword>
<dbReference type="OrthoDB" id="419317at2759"/>
<dbReference type="InterPro" id="IPR015360">
    <property type="entry name" value="XPC-bd"/>
</dbReference>
<evidence type="ECO:0000313" key="10">
    <source>
        <dbReference type="EMBL" id="KAJ1703558.1"/>
    </source>
</evidence>
<name>A0A9Q0HZU0_9POAL</name>
<dbReference type="Gene3D" id="1.10.10.540">
    <property type="entry name" value="XPC-binding domain"/>
    <property type="match status" value="1"/>
</dbReference>
<keyword evidence="6" id="KW-0963">Cytoplasm</keyword>
<dbReference type="SUPFAM" id="SSF101238">
    <property type="entry name" value="XPC-binding domain"/>
    <property type="match status" value="1"/>
</dbReference>
<dbReference type="SMART" id="SM00165">
    <property type="entry name" value="UBA"/>
    <property type="match status" value="2"/>
</dbReference>
<dbReference type="InterPro" id="IPR006636">
    <property type="entry name" value="STI1_HS-bd"/>
</dbReference>
<protein>
    <recommendedName>
        <fullName evidence="6">Ubiquitin receptor RAD23</fullName>
    </recommendedName>
    <alternativeName>
        <fullName evidence="6">DNA repair protein RAD23</fullName>
    </alternativeName>
</protein>
<comment type="function">
    <text evidence="6">Multiubiquitin chain receptor involved in modulation of proteasomal degradation. Involved in nucleotide excision repair.</text>
</comment>
<evidence type="ECO:0000256" key="4">
    <source>
        <dbReference type="ARBA" id="ARBA00023204"/>
    </source>
</evidence>
<comment type="subcellular location">
    <subcellularLocation>
        <location evidence="6">Nucleus</location>
    </subcellularLocation>
    <subcellularLocation>
        <location evidence="6">Cytoplasm</location>
    </subcellularLocation>
</comment>
<dbReference type="InterPro" id="IPR015940">
    <property type="entry name" value="UBA"/>
</dbReference>
<dbReference type="Pfam" id="PF00627">
    <property type="entry name" value="UBA"/>
    <property type="match status" value="2"/>
</dbReference>
<comment type="similarity">
    <text evidence="1 6">Belongs to the RAD23 family.</text>
</comment>
<organism evidence="10 11">
    <name type="scientific">Rhynchospora breviuscula</name>
    <dbReference type="NCBI Taxonomy" id="2022672"/>
    <lineage>
        <taxon>Eukaryota</taxon>
        <taxon>Viridiplantae</taxon>
        <taxon>Streptophyta</taxon>
        <taxon>Embryophyta</taxon>
        <taxon>Tracheophyta</taxon>
        <taxon>Spermatophyta</taxon>
        <taxon>Magnoliopsida</taxon>
        <taxon>Liliopsida</taxon>
        <taxon>Poales</taxon>
        <taxon>Cyperaceae</taxon>
        <taxon>Cyperoideae</taxon>
        <taxon>Rhynchosporeae</taxon>
        <taxon>Rhynchospora</taxon>
    </lineage>
</organism>
<dbReference type="PROSITE" id="PS50053">
    <property type="entry name" value="UBIQUITIN_2"/>
    <property type="match status" value="1"/>
</dbReference>
<dbReference type="SUPFAM" id="SSF46934">
    <property type="entry name" value="UBA-like"/>
    <property type="match status" value="2"/>
</dbReference>
<keyword evidence="3 6" id="KW-0227">DNA damage</keyword>
<comment type="caution">
    <text evidence="10">The sequence shown here is derived from an EMBL/GenBank/DDBJ whole genome shotgun (WGS) entry which is preliminary data.</text>
</comment>
<dbReference type="FunFam" id="1.10.8.10:FF:000003">
    <property type="entry name" value="UV excision repair protein RAD23 homolog"/>
    <property type="match status" value="1"/>
</dbReference>
<evidence type="ECO:0000313" key="11">
    <source>
        <dbReference type="Proteomes" id="UP001151287"/>
    </source>
</evidence>
<dbReference type="SMART" id="SM00727">
    <property type="entry name" value="STI1"/>
    <property type="match status" value="1"/>
</dbReference>
<dbReference type="GO" id="GO:0043161">
    <property type="term" value="P:proteasome-mediated ubiquitin-dependent protein catabolic process"/>
    <property type="evidence" value="ECO:0007669"/>
    <property type="project" value="UniProtKB-UniRule"/>
</dbReference>
<keyword evidence="11" id="KW-1185">Reference proteome</keyword>
<dbReference type="GO" id="GO:0043130">
    <property type="term" value="F:ubiquitin binding"/>
    <property type="evidence" value="ECO:0007669"/>
    <property type="project" value="UniProtKB-UniRule"/>
</dbReference>
<evidence type="ECO:0000259" key="9">
    <source>
        <dbReference type="PROSITE" id="PS50053"/>
    </source>
</evidence>
<sequence length="361" mass="38796">MKLTVKTLKGIHFEIRVQPSDTIMAVKKNIEDVQGKDNYPWGQQLLIHNGKVLKDESTLDENKVSEDGFLVVMLSKSKSSASSGASSGQTSATPAAKPPAPQVVPPPQAPAEANPSPQTESAATVVSSDAYGQAASNVVAGSDLDPMVNRLMEMGGGSWDRDTVLRALRAAYNNPERAVEYLYSGIPATAEIPVPTGQGGHATNTVASPLSGLPNSAPFNMFQGGSPNAGGGDVGSLDFLRNNQQFQALREMVQANPQILQPMLQELSKQNPQLLRLIQENHAEFLQLLNEPGENADGEQFDLGEEEMPHSINVTPEEQDAIARLEAMGFDRARVLEAFLACDRNEQLAANYLLEHAADED</sequence>
<evidence type="ECO:0000256" key="7">
    <source>
        <dbReference type="SAM" id="MobiDB-lite"/>
    </source>
</evidence>
<dbReference type="InterPro" id="IPR036353">
    <property type="entry name" value="XPC-bd_sf"/>
</dbReference>
<dbReference type="InterPro" id="IPR029071">
    <property type="entry name" value="Ubiquitin-like_domsf"/>
</dbReference>
<gene>
    <name evidence="10" type="ORF">LUZ63_003337</name>
</gene>
<accession>A0A9Q0HZU0</accession>
<dbReference type="GO" id="GO:0003684">
    <property type="term" value="F:damaged DNA binding"/>
    <property type="evidence" value="ECO:0007669"/>
    <property type="project" value="UniProtKB-UniRule"/>
</dbReference>
<dbReference type="Gene3D" id="3.10.20.90">
    <property type="entry name" value="Phosphatidylinositol 3-kinase Catalytic Subunit, Chain A, domain 1"/>
    <property type="match status" value="1"/>
</dbReference>
<dbReference type="InterPro" id="IPR000626">
    <property type="entry name" value="Ubiquitin-like_dom"/>
</dbReference>
<dbReference type="FunFam" id="3.10.20.90:FF:000069">
    <property type="entry name" value="UV excision repair protein RAD23"/>
    <property type="match status" value="1"/>
</dbReference>
<dbReference type="Pfam" id="PF09280">
    <property type="entry name" value="XPC-binding"/>
    <property type="match status" value="1"/>
</dbReference>
<dbReference type="GO" id="GO:0006289">
    <property type="term" value="P:nucleotide-excision repair"/>
    <property type="evidence" value="ECO:0007669"/>
    <property type="project" value="UniProtKB-UniRule"/>
</dbReference>
<feature type="compositionally biased region" description="Low complexity" evidence="7">
    <location>
        <begin position="80"/>
        <end position="95"/>
    </location>
</feature>
<dbReference type="Gene3D" id="1.10.8.10">
    <property type="entry name" value="DNA helicase RuvA subunit, C-terminal domain"/>
    <property type="match status" value="2"/>
</dbReference>
<evidence type="ECO:0000259" key="8">
    <source>
        <dbReference type="PROSITE" id="PS50030"/>
    </source>
</evidence>
<dbReference type="GO" id="GO:0005654">
    <property type="term" value="C:nucleoplasm"/>
    <property type="evidence" value="ECO:0007669"/>
    <property type="project" value="TreeGrafter"/>
</dbReference>
<feature type="domain" description="UBA" evidence="8">
    <location>
        <begin position="315"/>
        <end position="356"/>
    </location>
</feature>
<dbReference type="SUPFAM" id="SSF54236">
    <property type="entry name" value="Ubiquitin-like"/>
    <property type="match status" value="1"/>
</dbReference>
<keyword evidence="5 6" id="KW-0539">Nucleus</keyword>
<evidence type="ECO:0000256" key="5">
    <source>
        <dbReference type="ARBA" id="ARBA00023242"/>
    </source>
</evidence>
<feature type="compositionally biased region" description="Pro residues" evidence="7">
    <location>
        <begin position="96"/>
        <end position="109"/>
    </location>
</feature>
<dbReference type="InterPro" id="IPR009060">
    <property type="entry name" value="UBA-like_sf"/>
</dbReference>
<dbReference type="FunFam" id="1.10.10.540:FF:000001">
    <property type="entry name" value="UV excision repair protein RAD23 B"/>
    <property type="match status" value="1"/>
</dbReference>
<dbReference type="Pfam" id="PF00240">
    <property type="entry name" value="ubiquitin"/>
    <property type="match status" value="1"/>
</dbReference>
<proteinExistence type="inferred from homology"/>
<dbReference type="EMBL" id="JAMQYH010000001">
    <property type="protein sequence ID" value="KAJ1703558.1"/>
    <property type="molecule type" value="Genomic_DNA"/>
</dbReference>
<dbReference type="NCBIfam" id="TIGR00601">
    <property type="entry name" value="rad23"/>
    <property type="match status" value="1"/>
</dbReference>
<dbReference type="SMART" id="SM00213">
    <property type="entry name" value="UBQ"/>
    <property type="match status" value="1"/>
</dbReference>
<feature type="domain" description="UBA" evidence="8">
    <location>
        <begin position="143"/>
        <end position="185"/>
    </location>
</feature>
<dbReference type="PRINTS" id="PR01839">
    <property type="entry name" value="RAD23PROTEIN"/>
</dbReference>
<dbReference type="PROSITE" id="PS50030">
    <property type="entry name" value="UBA"/>
    <property type="match status" value="2"/>
</dbReference>
<dbReference type="GO" id="GO:0031593">
    <property type="term" value="F:polyubiquitin modification-dependent protein binding"/>
    <property type="evidence" value="ECO:0007669"/>
    <property type="project" value="UniProtKB-UniRule"/>
</dbReference>
<evidence type="ECO:0000256" key="1">
    <source>
        <dbReference type="ARBA" id="ARBA00009878"/>
    </source>
</evidence>
<dbReference type="GO" id="GO:0070628">
    <property type="term" value="F:proteasome binding"/>
    <property type="evidence" value="ECO:0007669"/>
    <property type="project" value="TreeGrafter"/>
</dbReference>
<evidence type="ECO:0000256" key="6">
    <source>
        <dbReference type="RuleBase" id="RU367049"/>
    </source>
</evidence>
<evidence type="ECO:0000256" key="3">
    <source>
        <dbReference type="ARBA" id="ARBA00022763"/>
    </source>
</evidence>
<dbReference type="GO" id="GO:0005829">
    <property type="term" value="C:cytosol"/>
    <property type="evidence" value="ECO:0007669"/>
    <property type="project" value="TreeGrafter"/>
</dbReference>
<dbReference type="AlphaFoldDB" id="A0A9Q0HZU0"/>
<keyword evidence="4 6" id="KW-0234">DNA repair</keyword>
<feature type="domain" description="Ubiquitin-like" evidence="9">
    <location>
        <begin position="1"/>
        <end position="79"/>
    </location>
</feature>
<reference evidence="10" key="1">
    <citation type="journal article" date="2022" name="Cell">
        <title>Repeat-based holocentromeres influence genome architecture and karyotype evolution.</title>
        <authorList>
            <person name="Hofstatter P.G."/>
            <person name="Thangavel G."/>
            <person name="Lux T."/>
            <person name="Neumann P."/>
            <person name="Vondrak T."/>
            <person name="Novak P."/>
            <person name="Zhang M."/>
            <person name="Costa L."/>
            <person name="Castellani M."/>
            <person name="Scott A."/>
            <person name="Toegelov H."/>
            <person name="Fuchs J."/>
            <person name="Mata-Sucre Y."/>
            <person name="Dias Y."/>
            <person name="Vanzela A.L.L."/>
            <person name="Huettel B."/>
            <person name="Almeida C.C.S."/>
            <person name="Simkova H."/>
            <person name="Souza G."/>
            <person name="Pedrosa-Harand A."/>
            <person name="Macas J."/>
            <person name="Mayer K.F.X."/>
            <person name="Houben A."/>
            <person name="Marques A."/>
        </authorList>
    </citation>
    <scope>NUCLEOTIDE SEQUENCE</scope>
    <source>
        <strain evidence="10">RhyBre1mFocal</strain>
    </source>
</reference>
<dbReference type="FunFam" id="1.10.8.10:FF:000002">
    <property type="entry name" value="UV excision repair protein RAD23 homolog"/>
    <property type="match status" value="1"/>
</dbReference>
<dbReference type="InterPro" id="IPR004806">
    <property type="entry name" value="Rad23"/>
</dbReference>
<dbReference type="PANTHER" id="PTHR10621:SF0">
    <property type="entry name" value="UV EXCISION REPAIR PROTEIN RAD23"/>
    <property type="match status" value="1"/>
</dbReference>
<dbReference type="PANTHER" id="PTHR10621">
    <property type="entry name" value="UV EXCISION REPAIR PROTEIN RAD23"/>
    <property type="match status" value="1"/>
</dbReference>
<dbReference type="Proteomes" id="UP001151287">
    <property type="component" value="Unassembled WGS sequence"/>
</dbReference>
<dbReference type="CDD" id="cd01805">
    <property type="entry name" value="Ubl_Rad23"/>
    <property type="match status" value="1"/>
</dbReference>